<dbReference type="RefSeq" id="WP_181369023.1">
    <property type="nucleotide sequence ID" value="NZ_UHJL01000001.1"/>
</dbReference>
<name>A0A380RU33_FIBSU</name>
<gene>
    <name evidence="1" type="ORF">SAMN05661053_0018</name>
</gene>
<dbReference type="Proteomes" id="UP000255423">
    <property type="component" value="Unassembled WGS sequence"/>
</dbReference>
<protein>
    <submittedName>
        <fullName evidence="1">Basic membrane protein A</fullName>
    </submittedName>
</protein>
<sequence length="336" mass="36970">MLFLFACSDSESVGVSEKNSGIAKITLIASINGIGDNSYNDQILAGLFRLSENHGVPFRLIQPESIDEADSLVKSWLKKNADTDSSLLILASSEYMGLAQKLDAHFTGDGNKILLFEADSAKLPQNVYSFSIDRYGASYLSGAILGINPCLILAAAPGFATLETSINGFKKGYEAHKTVKDSLQLIYVSETENDEAAFNNIEFAYMATYSVLNFFLDADRPSAIFPLLGGAIKGARRAMIDLPNTGHFMIGMDVDQSGVLPKVPFTLTISIKEIVVRYLEEWLSGKEWPRFRSLGLRDGATAIVFNKNFGDTKNFEARHDKYYDEAVSEEARHAKK</sequence>
<reference evidence="1 2" key="1">
    <citation type="submission" date="2017-08" db="EMBL/GenBank/DDBJ databases">
        <authorList>
            <person name="de Groot N.N."/>
        </authorList>
    </citation>
    <scope>NUCLEOTIDE SEQUENCE [LARGE SCALE GENOMIC DNA]</scope>
    <source>
        <strain evidence="1 2">HM2</strain>
    </source>
</reference>
<proteinExistence type="predicted"/>
<evidence type="ECO:0000313" key="2">
    <source>
        <dbReference type="Proteomes" id="UP000255423"/>
    </source>
</evidence>
<accession>A0A380RU33</accession>
<dbReference type="AlphaFoldDB" id="A0A380RU33"/>
<organism evidence="1 2">
    <name type="scientific">Fibrobacter succinogenes</name>
    <name type="common">Bacteroides succinogenes</name>
    <dbReference type="NCBI Taxonomy" id="833"/>
    <lineage>
        <taxon>Bacteria</taxon>
        <taxon>Pseudomonadati</taxon>
        <taxon>Fibrobacterota</taxon>
        <taxon>Fibrobacteria</taxon>
        <taxon>Fibrobacterales</taxon>
        <taxon>Fibrobacteraceae</taxon>
        <taxon>Fibrobacter</taxon>
    </lineage>
</organism>
<evidence type="ECO:0000313" key="1">
    <source>
        <dbReference type="EMBL" id="SUQ18799.1"/>
    </source>
</evidence>
<dbReference type="EMBL" id="UHJL01000001">
    <property type="protein sequence ID" value="SUQ18799.1"/>
    <property type="molecule type" value="Genomic_DNA"/>
</dbReference>
<dbReference type="Gene3D" id="3.40.50.2300">
    <property type="match status" value="2"/>
</dbReference>